<protein>
    <submittedName>
        <fullName evidence="1">Uncharacterized protein</fullName>
    </submittedName>
</protein>
<evidence type="ECO:0000313" key="1">
    <source>
        <dbReference type="EMBL" id="KAF2433869.1"/>
    </source>
</evidence>
<reference evidence="1" key="1">
    <citation type="journal article" date="2020" name="Stud. Mycol.">
        <title>101 Dothideomycetes genomes: a test case for predicting lifestyles and emergence of pathogens.</title>
        <authorList>
            <person name="Haridas S."/>
            <person name="Albert R."/>
            <person name="Binder M."/>
            <person name="Bloem J."/>
            <person name="Labutti K."/>
            <person name="Salamov A."/>
            <person name="Andreopoulos B."/>
            <person name="Baker S."/>
            <person name="Barry K."/>
            <person name="Bills G."/>
            <person name="Bluhm B."/>
            <person name="Cannon C."/>
            <person name="Castanera R."/>
            <person name="Culley D."/>
            <person name="Daum C."/>
            <person name="Ezra D."/>
            <person name="Gonzalez J."/>
            <person name="Henrissat B."/>
            <person name="Kuo A."/>
            <person name="Liang C."/>
            <person name="Lipzen A."/>
            <person name="Lutzoni F."/>
            <person name="Magnuson J."/>
            <person name="Mondo S."/>
            <person name="Nolan M."/>
            <person name="Ohm R."/>
            <person name="Pangilinan J."/>
            <person name="Park H.-J."/>
            <person name="Ramirez L."/>
            <person name="Alfaro M."/>
            <person name="Sun H."/>
            <person name="Tritt A."/>
            <person name="Yoshinaga Y."/>
            <person name="Zwiers L.-H."/>
            <person name="Turgeon B."/>
            <person name="Goodwin S."/>
            <person name="Spatafora J."/>
            <person name="Crous P."/>
            <person name="Grigoriev I."/>
        </authorList>
    </citation>
    <scope>NUCLEOTIDE SEQUENCE</scope>
    <source>
        <strain evidence="1">CBS 130266</strain>
    </source>
</reference>
<dbReference type="Proteomes" id="UP000800235">
    <property type="component" value="Unassembled WGS sequence"/>
</dbReference>
<proteinExistence type="predicted"/>
<sequence>MNTTCMSSETLVVTPQSNPHNPKILIAASFRLPWYPLCASLMGIAAELRNRILQHLLPDTDPHLNIVRITAPPNAFWKSWWQVSKLHCLRKEGSNPWLHLVQVNRQLCEEGTHLLYHQRTFHLRITERSQFSQDARHGKPDAESLENMLRNMENLVIDLTGFANIGWLGYGIPVFDVLCGELCNIGIARRIKVIVKGTASPSCWTFNPARIQNQADRVLRTVSLLKGIEHYEIEIESPRKMYG</sequence>
<dbReference type="EMBL" id="MU007019">
    <property type="protein sequence ID" value="KAF2433869.1"/>
    <property type="molecule type" value="Genomic_DNA"/>
</dbReference>
<keyword evidence="2" id="KW-1185">Reference proteome</keyword>
<gene>
    <name evidence="1" type="ORF">EJ08DRAFT_647152</name>
</gene>
<comment type="caution">
    <text evidence="1">The sequence shown here is derived from an EMBL/GenBank/DDBJ whole genome shotgun (WGS) entry which is preliminary data.</text>
</comment>
<feature type="non-terminal residue" evidence="1">
    <location>
        <position position="243"/>
    </location>
</feature>
<evidence type="ECO:0000313" key="2">
    <source>
        <dbReference type="Proteomes" id="UP000800235"/>
    </source>
</evidence>
<dbReference type="AlphaFoldDB" id="A0A9P4NWX0"/>
<accession>A0A9P4NWX0</accession>
<organism evidence="1 2">
    <name type="scientific">Tothia fuscella</name>
    <dbReference type="NCBI Taxonomy" id="1048955"/>
    <lineage>
        <taxon>Eukaryota</taxon>
        <taxon>Fungi</taxon>
        <taxon>Dikarya</taxon>
        <taxon>Ascomycota</taxon>
        <taxon>Pezizomycotina</taxon>
        <taxon>Dothideomycetes</taxon>
        <taxon>Pleosporomycetidae</taxon>
        <taxon>Venturiales</taxon>
        <taxon>Cylindrosympodiaceae</taxon>
        <taxon>Tothia</taxon>
    </lineage>
</organism>
<name>A0A9P4NWX0_9PEZI</name>